<dbReference type="InterPro" id="IPR006085">
    <property type="entry name" value="XPG_DNA_repair_N"/>
</dbReference>
<name>A0A9W6YYW8_AMBMO</name>
<dbReference type="PRINTS" id="PR00066">
    <property type="entry name" value="XRODRMPGMNTG"/>
</dbReference>
<comment type="similarity">
    <text evidence="2">Belongs to the XPG/RAD2 endonuclease family. XPG subfamily.</text>
</comment>
<dbReference type="Gene3D" id="3.40.50.1010">
    <property type="entry name" value="5'-nuclease"/>
    <property type="match status" value="2"/>
</dbReference>
<feature type="region of interest" description="Disordered" evidence="7">
    <location>
        <begin position="163"/>
        <end position="187"/>
    </location>
</feature>
<dbReference type="OrthoDB" id="31113at2759"/>
<reference evidence="9" key="1">
    <citation type="submission" date="2023-04" db="EMBL/GenBank/DDBJ databases">
        <title>Ambrosiozyma monospora NBRC 1965.</title>
        <authorList>
            <person name="Ichikawa N."/>
            <person name="Sato H."/>
            <person name="Tonouchi N."/>
        </authorList>
    </citation>
    <scope>NUCLEOTIDE SEQUENCE</scope>
    <source>
        <strain evidence="9">NBRC 1965</strain>
    </source>
</reference>
<dbReference type="InterPro" id="IPR019974">
    <property type="entry name" value="XPG_CS"/>
</dbReference>
<evidence type="ECO:0000256" key="6">
    <source>
        <dbReference type="ARBA" id="ARBA00023242"/>
    </source>
</evidence>
<protein>
    <submittedName>
        <fullName evidence="9">Unnamed protein product</fullName>
    </submittedName>
</protein>
<evidence type="ECO:0000256" key="1">
    <source>
        <dbReference type="ARBA" id="ARBA00004123"/>
    </source>
</evidence>
<feature type="region of interest" description="Disordered" evidence="7">
    <location>
        <begin position="726"/>
        <end position="747"/>
    </location>
</feature>
<dbReference type="PANTHER" id="PTHR16171">
    <property type="entry name" value="DNA REPAIR PROTEIN COMPLEMENTING XP-G CELLS-RELATED"/>
    <property type="match status" value="1"/>
</dbReference>
<dbReference type="SUPFAM" id="SSF88723">
    <property type="entry name" value="PIN domain-like"/>
    <property type="match status" value="1"/>
</dbReference>
<keyword evidence="3" id="KW-0378">Hydrolase</keyword>
<dbReference type="PRINTS" id="PR00853">
    <property type="entry name" value="XPGRADSUPER"/>
</dbReference>
<evidence type="ECO:0000256" key="4">
    <source>
        <dbReference type="ARBA" id="ARBA00022763"/>
    </source>
</evidence>
<dbReference type="CDD" id="cd09868">
    <property type="entry name" value="PIN_XPG_RAD2"/>
    <property type="match status" value="1"/>
</dbReference>
<dbReference type="Pfam" id="PF00752">
    <property type="entry name" value="XPG_N"/>
    <property type="match status" value="1"/>
</dbReference>
<comment type="subcellular location">
    <subcellularLocation>
        <location evidence="1">Nucleus</location>
    </subcellularLocation>
</comment>
<evidence type="ECO:0000313" key="10">
    <source>
        <dbReference type="Proteomes" id="UP001165063"/>
    </source>
</evidence>
<dbReference type="GO" id="GO:0005634">
    <property type="term" value="C:nucleus"/>
    <property type="evidence" value="ECO:0007669"/>
    <property type="project" value="UniProtKB-SubCell"/>
</dbReference>
<dbReference type="InterPro" id="IPR029060">
    <property type="entry name" value="PIN-like_dom_sf"/>
</dbReference>
<proteinExistence type="inferred from homology"/>
<dbReference type="InterPro" id="IPR006084">
    <property type="entry name" value="XPG/Rad2"/>
</dbReference>
<dbReference type="EMBL" id="BSXU01002753">
    <property type="protein sequence ID" value="GMG39241.1"/>
    <property type="molecule type" value="Genomic_DNA"/>
</dbReference>
<keyword evidence="6" id="KW-0539">Nucleus</keyword>
<dbReference type="InterPro" id="IPR001044">
    <property type="entry name" value="XPG/Rad2_eukaryotes"/>
</dbReference>
<evidence type="ECO:0000259" key="8">
    <source>
        <dbReference type="SMART" id="SM00485"/>
    </source>
</evidence>
<keyword evidence="3" id="KW-0540">Nuclease</keyword>
<keyword evidence="10" id="KW-1185">Reference proteome</keyword>
<evidence type="ECO:0000313" key="9">
    <source>
        <dbReference type="EMBL" id="GMG39241.1"/>
    </source>
</evidence>
<dbReference type="PROSITE" id="PS00842">
    <property type="entry name" value="XPG_2"/>
    <property type="match status" value="1"/>
</dbReference>
<feature type="compositionally biased region" description="Basic and acidic residues" evidence="7">
    <location>
        <begin position="163"/>
        <end position="179"/>
    </location>
</feature>
<evidence type="ECO:0000256" key="3">
    <source>
        <dbReference type="ARBA" id="ARBA00022759"/>
    </source>
</evidence>
<sequence length="882" mass="100394">MGVHGLWEILGPTARPVRLESLGRKKLAVDASIWIYQFLKAMRDKEGHQLKNAHIVGFFRRICKLLYFGIQPVFVFDGGVPVLKRQTIAKRRQRREGKKETVKQTARRLLAQQLQKNAEKKQVDIVRANSKSPTKATKRKLPMGALEFTEYYEDNNYFDGEKMVPKPDDSTDSFKKDIKPSSNESRMFKKQDDYDLPHLENIVIEKNDNRVITDYEYDRLTKDLQDDLQGIDLNSIDPQSAEFNRLPLSTQYVVLSHLRLRSRLRMGYSKDQLETLFPNSMDFSKFQIQMVQKRNFLTQRLMNVNGMDTDEGNVVNRRIAGDRDKAYALQRNEDGWSLSIPVQGDQEDNPIKLDDVQSIDDDSEVEWEDVDTDVTIKRVAKPLPNDISPVKVFVDPSIHRKDGLFVEEDMSSSDEDADFEDVAKIEESDSEDEDVVMARIKSLYEYAERNNKGNKMHQVSTIDDDVLATEDEIAEQVEQRELKDAIERSKEDYLNMKAQESSKAPISERPVGQSEGADTLPILLSKKDIANSNLPFKFDLSKSIMFKGPKAQHETTLPKHKETSKEEKPKAKPLPSWFENSADQINSKTHYATGYVGSTSAKPTDDEKAGLYDFEDFNNAYDNNSDDEILLLSESDNDDIVEVENNAKTVVPEKDEIEDIRTFNSGAEKRQSNFYVEDQLTDEIPSVGRENETSEQLPTFSSNYTSKENDKLTKVTQTEIDDVDDVNSVSTSNMKPKLASNNVDPSTLSNEKSVKDVLNLVQETRTAVLSDYEFSENESEELEGNLQAEEDAYASFVSKVGQSGVNSTVASNAGGTFWSLDDEKKLQEELRKQRRDADEVSTEMILDVQDLLSRFGIPFITAPMEAEAQCARAIKWMILKNI</sequence>
<dbReference type="GO" id="GO:0016788">
    <property type="term" value="F:hydrolase activity, acting on ester bonds"/>
    <property type="evidence" value="ECO:0007669"/>
    <property type="project" value="InterPro"/>
</dbReference>
<keyword evidence="4" id="KW-0227">DNA damage</keyword>
<dbReference type="GO" id="GO:0003697">
    <property type="term" value="F:single-stranded DNA binding"/>
    <property type="evidence" value="ECO:0007669"/>
    <property type="project" value="InterPro"/>
</dbReference>
<dbReference type="Proteomes" id="UP001165063">
    <property type="component" value="Unassembled WGS sequence"/>
</dbReference>
<keyword evidence="5" id="KW-0234">DNA repair</keyword>
<comment type="caution">
    <text evidence="9">The sequence shown here is derived from an EMBL/GenBank/DDBJ whole genome shotgun (WGS) entry which is preliminary data.</text>
</comment>
<feature type="domain" description="XPG N-terminal" evidence="8">
    <location>
        <begin position="1"/>
        <end position="98"/>
    </location>
</feature>
<gene>
    <name evidence="9" type="ORF">Amon01_000517600</name>
</gene>
<evidence type="ECO:0000256" key="5">
    <source>
        <dbReference type="ARBA" id="ARBA00023204"/>
    </source>
</evidence>
<keyword evidence="3" id="KW-0255">Endonuclease</keyword>
<evidence type="ECO:0000256" key="2">
    <source>
        <dbReference type="ARBA" id="ARBA00005283"/>
    </source>
</evidence>
<dbReference type="GO" id="GO:0006289">
    <property type="term" value="P:nucleotide-excision repair"/>
    <property type="evidence" value="ECO:0007669"/>
    <property type="project" value="InterPro"/>
</dbReference>
<dbReference type="AlphaFoldDB" id="A0A9W6YYW8"/>
<feature type="region of interest" description="Disordered" evidence="7">
    <location>
        <begin position="549"/>
        <end position="577"/>
    </location>
</feature>
<dbReference type="SMART" id="SM00485">
    <property type="entry name" value="XPGN"/>
    <property type="match status" value="1"/>
</dbReference>
<organism evidence="9 10">
    <name type="scientific">Ambrosiozyma monospora</name>
    <name type="common">Yeast</name>
    <name type="synonym">Endomycopsis monosporus</name>
    <dbReference type="NCBI Taxonomy" id="43982"/>
    <lineage>
        <taxon>Eukaryota</taxon>
        <taxon>Fungi</taxon>
        <taxon>Dikarya</taxon>
        <taxon>Ascomycota</taxon>
        <taxon>Saccharomycotina</taxon>
        <taxon>Pichiomycetes</taxon>
        <taxon>Pichiales</taxon>
        <taxon>Pichiaceae</taxon>
        <taxon>Ambrosiozyma</taxon>
    </lineage>
</organism>
<feature type="compositionally biased region" description="Basic and acidic residues" evidence="7">
    <location>
        <begin position="551"/>
        <end position="570"/>
    </location>
</feature>
<dbReference type="GO" id="GO:0004520">
    <property type="term" value="F:DNA endonuclease activity"/>
    <property type="evidence" value="ECO:0007669"/>
    <property type="project" value="TreeGrafter"/>
</dbReference>
<dbReference type="FunFam" id="3.40.50.1010:FF:000061">
    <property type="entry name" value="Single-stranded DNA endonuclease (Eurofung)"/>
    <property type="match status" value="1"/>
</dbReference>
<dbReference type="PANTHER" id="PTHR16171:SF7">
    <property type="entry name" value="DNA REPAIR PROTEIN RAD2"/>
    <property type="match status" value="1"/>
</dbReference>
<evidence type="ECO:0000256" key="7">
    <source>
        <dbReference type="SAM" id="MobiDB-lite"/>
    </source>
</evidence>
<accession>A0A9W6YYW8</accession>